<keyword evidence="3" id="KW-0808">Transferase</keyword>
<evidence type="ECO:0000313" key="11">
    <source>
        <dbReference type="Proteomes" id="UP000823561"/>
    </source>
</evidence>
<evidence type="ECO:0000259" key="9">
    <source>
        <dbReference type="SMART" id="SM00460"/>
    </source>
</evidence>
<dbReference type="GO" id="GO:0005739">
    <property type="term" value="C:mitochondrion"/>
    <property type="evidence" value="ECO:0007669"/>
    <property type="project" value="TreeGrafter"/>
</dbReference>
<evidence type="ECO:0000256" key="8">
    <source>
        <dbReference type="SAM" id="MobiDB-lite"/>
    </source>
</evidence>
<feature type="domain" description="Transglutaminase-like" evidence="9">
    <location>
        <begin position="81"/>
        <end position="175"/>
    </location>
</feature>
<organism evidence="10 11">
    <name type="scientific">Alosa alosa</name>
    <name type="common">allis shad</name>
    <dbReference type="NCBI Taxonomy" id="278164"/>
    <lineage>
        <taxon>Eukaryota</taxon>
        <taxon>Metazoa</taxon>
        <taxon>Chordata</taxon>
        <taxon>Craniata</taxon>
        <taxon>Vertebrata</taxon>
        <taxon>Euteleostomi</taxon>
        <taxon>Actinopterygii</taxon>
        <taxon>Neopterygii</taxon>
        <taxon>Teleostei</taxon>
        <taxon>Clupei</taxon>
        <taxon>Clupeiformes</taxon>
        <taxon>Clupeoidei</taxon>
        <taxon>Clupeidae</taxon>
        <taxon>Alosa</taxon>
    </lineage>
</organism>
<dbReference type="PROSITE" id="PS00547">
    <property type="entry name" value="TRANSGLUTAMINASES"/>
    <property type="match status" value="1"/>
</dbReference>
<accession>A0AAV6FRI8</accession>
<dbReference type="InterPro" id="IPR036985">
    <property type="entry name" value="Transglutaminase-like_sf"/>
</dbReference>
<dbReference type="EC" id="2.3.2.13" evidence="7"/>
<dbReference type="InterPro" id="IPR050779">
    <property type="entry name" value="Transglutaminase"/>
</dbReference>
<keyword evidence="4" id="KW-0479">Metal-binding</keyword>
<proteinExistence type="inferred from homology"/>
<dbReference type="InterPro" id="IPR002931">
    <property type="entry name" value="Transglutaminase-like"/>
</dbReference>
<dbReference type="Pfam" id="PF01841">
    <property type="entry name" value="Transglut_core"/>
    <property type="match status" value="1"/>
</dbReference>
<keyword evidence="11" id="KW-1185">Reference proteome</keyword>
<dbReference type="FunFam" id="3.90.260.10:FF:000001">
    <property type="entry name" value="Protein-glutamine gamma-glutamyltransferase 2"/>
    <property type="match status" value="1"/>
</dbReference>
<keyword evidence="5" id="KW-0106">Calcium</keyword>
<dbReference type="PANTHER" id="PTHR11590">
    <property type="entry name" value="PROTEIN-GLUTAMINE GAMMA-GLUTAMYLTRANSFERASE"/>
    <property type="match status" value="1"/>
</dbReference>
<evidence type="ECO:0000256" key="1">
    <source>
        <dbReference type="ARBA" id="ARBA00001913"/>
    </source>
</evidence>
<protein>
    <recommendedName>
        <fullName evidence="7">protein-glutamine gamma-glutamyltransferase</fullName>
        <ecNumber evidence="7">2.3.2.13</ecNumber>
    </recommendedName>
</protein>
<comment type="caution">
    <text evidence="10">The sequence shown here is derived from an EMBL/GenBank/DDBJ whole genome shotgun (WGS) entry which is preliminary data.</text>
</comment>
<evidence type="ECO:0000256" key="2">
    <source>
        <dbReference type="ARBA" id="ARBA00005968"/>
    </source>
</evidence>
<dbReference type="Gene3D" id="3.90.260.10">
    <property type="entry name" value="Transglutaminase-like"/>
    <property type="match status" value="1"/>
</dbReference>
<dbReference type="GO" id="GO:0046872">
    <property type="term" value="F:metal ion binding"/>
    <property type="evidence" value="ECO:0007669"/>
    <property type="project" value="UniProtKB-KW"/>
</dbReference>
<evidence type="ECO:0000313" key="10">
    <source>
        <dbReference type="EMBL" id="KAG5263021.1"/>
    </source>
</evidence>
<comment type="similarity">
    <text evidence="2">Belongs to the transglutaminase superfamily. Transglutaminase family.</text>
</comment>
<keyword evidence="6" id="KW-0012">Acyltransferase</keyword>
<dbReference type="Proteomes" id="UP000823561">
    <property type="component" value="Chromosome 22"/>
</dbReference>
<dbReference type="InterPro" id="IPR013808">
    <property type="entry name" value="Transglutaminase_AS"/>
</dbReference>
<feature type="region of interest" description="Disordered" evidence="8">
    <location>
        <begin position="273"/>
        <end position="295"/>
    </location>
</feature>
<reference evidence="10" key="1">
    <citation type="submission" date="2020-10" db="EMBL/GenBank/DDBJ databases">
        <title>Chromosome-scale genome assembly of the Allis shad, Alosa alosa.</title>
        <authorList>
            <person name="Margot Z."/>
            <person name="Christophe K."/>
            <person name="Cabau C."/>
            <person name="Louis A."/>
            <person name="Berthelot C."/>
            <person name="Parey E."/>
            <person name="Roest Crollius H."/>
            <person name="Montfort J."/>
            <person name="Robinson-Rechavi M."/>
            <person name="Bucao C."/>
            <person name="Bouchez O."/>
            <person name="Gislard M."/>
            <person name="Lluch J."/>
            <person name="Milhes M."/>
            <person name="Lampietro C."/>
            <person name="Lopez Roques C."/>
            <person name="Donnadieu C."/>
            <person name="Braasch I."/>
            <person name="Desvignes T."/>
            <person name="Postlethwait J."/>
            <person name="Bobe J."/>
            <person name="Guiguen Y."/>
        </authorList>
    </citation>
    <scope>NUCLEOTIDE SEQUENCE</scope>
    <source>
        <strain evidence="10">M-15738</strain>
        <tissue evidence="10">Blood</tissue>
    </source>
</reference>
<feature type="compositionally biased region" description="Basic and acidic residues" evidence="8">
    <location>
        <begin position="282"/>
        <end position="291"/>
    </location>
</feature>
<comment type="cofactor">
    <cofactor evidence="1">
        <name>Ca(2+)</name>
        <dbReference type="ChEBI" id="CHEBI:29108"/>
    </cofactor>
</comment>
<sequence length="336" mass="37710">MVDICLKLLDMNPKCLKDAVEDFSARCNPIYVGRVVSAMINANDDRGVLVGRWQTPYTGGVAPTHWNGSVDILRQWYKTSCSPVKYGQCWVFAGVMCTVMRCLGIPCRVVTNFDSAHDTDKSLTIDEYYSNHGVRPKESHDSVWNFHVWVEGWMKRPDLAAGSTYDGWQVLDATPQEKSTGVYCCGPSSVKAVLEGHTDLKYDVPFVFAEVNADRSSWMLMKDGSKRKLHTDSRSVGRNISTKAVGKDRREDITANYKYPEGSKKERQVFEEAVRRGNKTKPRPEKPDKPEPAAMTLKITEESQAVMGQDIVLCLVLRSEQADLAGAQRPAQRPRP</sequence>
<evidence type="ECO:0000256" key="3">
    <source>
        <dbReference type="ARBA" id="ARBA00022679"/>
    </source>
</evidence>
<evidence type="ECO:0000256" key="6">
    <source>
        <dbReference type="ARBA" id="ARBA00023315"/>
    </source>
</evidence>
<dbReference type="GO" id="GO:0003810">
    <property type="term" value="F:protein-glutamine gamma-glutamyltransferase activity"/>
    <property type="evidence" value="ECO:0007669"/>
    <property type="project" value="UniProtKB-EC"/>
</dbReference>
<dbReference type="PANTHER" id="PTHR11590:SF6">
    <property type="entry name" value="PROTEIN-GLUTAMINE GAMMA-GLUTAMYLTRANSFERASE 2"/>
    <property type="match status" value="1"/>
</dbReference>
<evidence type="ECO:0000256" key="5">
    <source>
        <dbReference type="ARBA" id="ARBA00022837"/>
    </source>
</evidence>
<gene>
    <name evidence="10" type="ORF">AALO_G00281590</name>
</gene>
<dbReference type="EMBL" id="JADWDJ010000022">
    <property type="protein sequence ID" value="KAG5263021.1"/>
    <property type="molecule type" value="Genomic_DNA"/>
</dbReference>
<name>A0AAV6FRI8_9TELE</name>
<evidence type="ECO:0000256" key="4">
    <source>
        <dbReference type="ARBA" id="ARBA00022723"/>
    </source>
</evidence>
<evidence type="ECO:0000256" key="7">
    <source>
        <dbReference type="ARBA" id="ARBA00024222"/>
    </source>
</evidence>
<dbReference type="InterPro" id="IPR038765">
    <property type="entry name" value="Papain-like_cys_pep_sf"/>
</dbReference>
<dbReference type="AlphaFoldDB" id="A0AAV6FRI8"/>
<dbReference type="SUPFAM" id="SSF54001">
    <property type="entry name" value="Cysteine proteinases"/>
    <property type="match status" value="1"/>
</dbReference>
<dbReference type="SMART" id="SM00460">
    <property type="entry name" value="TGc"/>
    <property type="match status" value="1"/>
</dbReference>